<dbReference type="EMBL" id="JBHSWN010000001">
    <property type="protein sequence ID" value="MFC6791934.1"/>
    <property type="molecule type" value="Genomic_DNA"/>
</dbReference>
<gene>
    <name evidence="1" type="ORF">ACFQE0_21470</name>
</gene>
<keyword evidence="2" id="KW-1185">Reference proteome</keyword>
<sequence length="80" mass="9033">MRLDLGAKGDWIVDPSELATRFQVSAAFLDRLKRKGLVQAFIRPGEATGSDETCVTVNVMNQVWRGFFDKTGKLVREELF</sequence>
<dbReference type="RefSeq" id="WP_378973270.1">
    <property type="nucleotide sequence ID" value="NZ_JBHSWN010000001.1"/>
</dbReference>
<name>A0ABW2BN92_9HYPH</name>
<comment type="caution">
    <text evidence="1">The sequence shown here is derived from an EMBL/GenBank/DDBJ whole genome shotgun (WGS) entry which is preliminary data.</text>
</comment>
<reference evidence="2" key="1">
    <citation type="journal article" date="2019" name="Int. J. Syst. Evol. Microbiol.">
        <title>The Global Catalogue of Microorganisms (GCM) 10K type strain sequencing project: providing services to taxonomists for standard genome sequencing and annotation.</title>
        <authorList>
            <consortium name="The Broad Institute Genomics Platform"/>
            <consortium name="The Broad Institute Genome Sequencing Center for Infectious Disease"/>
            <person name="Wu L."/>
            <person name="Ma J."/>
        </authorList>
    </citation>
    <scope>NUCLEOTIDE SEQUENCE [LARGE SCALE GENOMIC DNA]</scope>
    <source>
        <strain evidence="2">CCUG 48316</strain>
    </source>
</reference>
<organism evidence="1 2">
    <name type="scientific">Methylobacterium komagatae</name>
    <dbReference type="NCBI Taxonomy" id="374425"/>
    <lineage>
        <taxon>Bacteria</taxon>
        <taxon>Pseudomonadati</taxon>
        <taxon>Pseudomonadota</taxon>
        <taxon>Alphaproteobacteria</taxon>
        <taxon>Hyphomicrobiales</taxon>
        <taxon>Methylobacteriaceae</taxon>
        <taxon>Methylobacterium</taxon>
    </lineage>
</organism>
<dbReference type="Proteomes" id="UP001596292">
    <property type="component" value="Unassembled WGS sequence"/>
</dbReference>
<protein>
    <recommendedName>
        <fullName evidence="3">MarR family transcriptional regulator</fullName>
    </recommendedName>
</protein>
<evidence type="ECO:0000313" key="2">
    <source>
        <dbReference type="Proteomes" id="UP001596292"/>
    </source>
</evidence>
<accession>A0ABW2BN92</accession>
<evidence type="ECO:0000313" key="1">
    <source>
        <dbReference type="EMBL" id="MFC6791934.1"/>
    </source>
</evidence>
<proteinExistence type="predicted"/>
<evidence type="ECO:0008006" key="3">
    <source>
        <dbReference type="Google" id="ProtNLM"/>
    </source>
</evidence>